<feature type="transmembrane region" description="Helical" evidence="1">
    <location>
        <begin position="197"/>
        <end position="215"/>
    </location>
</feature>
<organism evidence="2 3">
    <name type="scientific">Corynebacterium stercoris</name>
    <dbReference type="NCBI Taxonomy" id="2943490"/>
    <lineage>
        <taxon>Bacteria</taxon>
        <taxon>Bacillati</taxon>
        <taxon>Actinomycetota</taxon>
        <taxon>Actinomycetes</taxon>
        <taxon>Mycobacteriales</taxon>
        <taxon>Corynebacteriaceae</taxon>
        <taxon>Corynebacterium</taxon>
    </lineage>
</organism>
<proteinExistence type="predicted"/>
<reference evidence="2" key="1">
    <citation type="submission" date="2022-05" db="EMBL/GenBank/DDBJ databases">
        <title>Corynebacterium sp. TA-R-1 sp. nov., isolated from human feces.</title>
        <authorList>
            <person name="Shamsuzzaman M."/>
            <person name="Dahal R.H."/>
        </authorList>
    </citation>
    <scope>NUCLEOTIDE SEQUENCE</scope>
    <source>
        <strain evidence="2">TA-R-1</strain>
    </source>
</reference>
<gene>
    <name evidence="2" type="ORF">M5J20_01150</name>
</gene>
<dbReference type="PANTHER" id="PTHR34821">
    <property type="entry name" value="INNER MEMBRANE PROTEIN YDCZ"/>
    <property type="match status" value="1"/>
</dbReference>
<evidence type="ECO:0000313" key="3">
    <source>
        <dbReference type="Proteomes" id="UP001204000"/>
    </source>
</evidence>
<keyword evidence="1" id="KW-0472">Membrane</keyword>
<comment type="caution">
    <text evidence="2">The sequence shown here is derived from an EMBL/GenBank/DDBJ whole genome shotgun (WGS) entry which is preliminary data.</text>
</comment>
<keyword evidence="1" id="KW-1133">Transmembrane helix</keyword>
<feature type="transmembrane region" description="Helical" evidence="1">
    <location>
        <begin position="129"/>
        <end position="149"/>
    </location>
</feature>
<dbReference type="Proteomes" id="UP001204000">
    <property type="component" value="Unassembled WGS sequence"/>
</dbReference>
<evidence type="ECO:0000313" key="2">
    <source>
        <dbReference type="EMBL" id="MCP1386809.1"/>
    </source>
</evidence>
<feature type="transmembrane region" description="Helical" evidence="1">
    <location>
        <begin position="68"/>
        <end position="88"/>
    </location>
</feature>
<keyword evidence="3" id="KW-1185">Reference proteome</keyword>
<accession>A0ABT1FYJ6</accession>
<feature type="transmembrane region" description="Helical" evidence="1">
    <location>
        <begin position="161"/>
        <end position="185"/>
    </location>
</feature>
<sequence>MQYLLIALLIGAIIPIQTAANSRLRMAVGNRPIVSALISFSIALAVSILITAVVRGNPVPQFAVAPPWWAWLGGCFGCLFIIGNILLFQKLGPVQTVVLTILGQVTMGLAIDQFGLFRAKQVDVTAMRLVGALVVLLGIAVVLGIGMPQTQGSKVSGAEEWLFRGLGVAVGMGSAMQTAINGYLGTIAGSSYHAAEINLAVGMVLLMIAALATSPRQLTRRPEPGPWWMWLGGVIGAIFVAGGATLAPIIGTATTVIAFNAGTIAGGQLMESVGAFGAPKRRMDTRRLTGLALILAGVIAVRLL</sequence>
<protein>
    <submittedName>
        <fullName evidence="2">DMT family transporter</fullName>
    </submittedName>
</protein>
<dbReference type="PANTHER" id="PTHR34821:SF2">
    <property type="entry name" value="INNER MEMBRANE PROTEIN YDCZ"/>
    <property type="match status" value="1"/>
</dbReference>
<dbReference type="RefSeq" id="WP_253575553.1">
    <property type="nucleotide sequence ID" value="NZ_JAMFTQ010000001.1"/>
</dbReference>
<feature type="transmembrane region" description="Helical" evidence="1">
    <location>
        <begin position="227"/>
        <end position="250"/>
    </location>
</feature>
<feature type="transmembrane region" description="Helical" evidence="1">
    <location>
        <begin position="94"/>
        <end position="117"/>
    </location>
</feature>
<dbReference type="Pfam" id="PF04657">
    <property type="entry name" value="DMT_YdcZ"/>
    <property type="match status" value="2"/>
</dbReference>
<dbReference type="EMBL" id="JAMFTQ010000001">
    <property type="protein sequence ID" value="MCP1386809.1"/>
    <property type="molecule type" value="Genomic_DNA"/>
</dbReference>
<dbReference type="InterPro" id="IPR006750">
    <property type="entry name" value="YdcZ"/>
</dbReference>
<evidence type="ECO:0000256" key="1">
    <source>
        <dbReference type="SAM" id="Phobius"/>
    </source>
</evidence>
<feature type="transmembrane region" description="Helical" evidence="1">
    <location>
        <begin position="34"/>
        <end position="56"/>
    </location>
</feature>
<keyword evidence="1" id="KW-0812">Transmembrane</keyword>
<name>A0ABT1FYJ6_9CORY</name>